<feature type="compositionally biased region" description="Low complexity" evidence="2">
    <location>
        <begin position="1431"/>
        <end position="1475"/>
    </location>
</feature>
<feature type="compositionally biased region" description="Low complexity" evidence="2">
    <location>
        <begin position="1136"/>
        <end position="1156"/>
    </location>
</feature>
<dbReference type="SMART" id="SM00671">
    <property type="entry name" value="SEL1"/>
    <property type="match status" value="7"/>
</dbReference>
<feature type="compositionally biased region" description="Low complexity" evidence="2">
    <location>
        <begin position="97"/>
        <end position="113"/>
    </location>
</feature>
<protein>
    <submittedName>
        <fullName evidence="3">Chitin synthase 4</fullName>
    </submittedName>
</protein>
<feature type="compositionally biased region" description="Low complexity" evidence="2">
    <location>
        <begin position="1546"/>
        <end position="1558"/>
    </location>
</feature>
<feature type="compositionally biased region" description="Low complexity" evidence="2">
    <location>
        <begin position="1341"/>
        <end position="1368"/>
    </location>
</feature>
<dbReference type="Gene3D" id="1.25.40.10">
    <property type="entry name" value="Tetratricopeptide repeat domain"/>
    <property type="match status" value="2"/>
</dbReference>
<feature type="compositionally biased region" description="Polar residues" evidence="2">
    <location>
        <begin position="271"/>
        <end position="283"/>
    </location>
</feature>
<sequence length="1572" mass="162563">MSQSSMPIVETKAAGSTRQGAAPAVIPASNQGASIVVPAANERRAQPQGANASSMAAVRPGTLPQTHPSYSLSSSKSTEFQRSQPNSFGNPPPRPPYVRGSPSSSPGRPLSRPTQNPSPRSQPPQIIAVNPSSSASRTMPSDRGPYQGQAAYGASIRANPSSQGPVSGMQRPAPTTLTNTRPASPTIARPAPMAMQPTNARPPRPAYHANQGASVARPWIPSMRPKLLNSPPPGQGIAPSKSSNQLVQSARPPPMGSMPSGARPYADGASGSYSPTSGSNRNGPSMAPAPSSARLLQYQQNGMQPPNSHSSNSQPRSAPVSAASSTSLNGPKAEISLQRPNAPALTPLNTSNMNNDRTTPSATADIGNTSVTSPVLERLSNIQPTIPNPLGDAQTPTSMANAGTPSSLSDPNQSSRVGYSTFAGGTGNGPVPSDLPASSTQRSNSIAQSTTPTTAGNGPMLDHSHLQPGETVSLLSHTETMDMYRQNAKKSNDPHLNYQLAVFILDVAHSLEDAPENPNSQTDNASEREALIKEATSLLKRLADRGHTDSQYLIGDCYANGFGTSKGKQDFGQAYTYFTLAAKHGHPDAAYRAGTCYEKGWGCRRDAGKAVQFYRKAASLGHPGAQYRLGTAELNGELGLKRSAREGVKWLKRSAESATPEFPHALHELALLHEKGVHNVLFVDHDYSCELLAVACEMGYAPSAYKLGVNYEYGRMGCPQDGGLSIHMYNIAAQQNHKEACFALTAWYLVGAPGILPQSDTEAYLWAKRAAEQGLAKAEYACGYFSEMGVGTRKDLAEAKGWYQLAAEHGDKRANQRLSSLANYQAKKISTNPQVPTDESQAVPVQPLSAPFPGSPVNGTARTLGVLKFPTPKAMRETQAFQRDLHYQTLVAITNERERSKERELLANTSVANSSGAFSPMDPTHAPASHTPRNVSGVSATSQSARPAPPVTGRKVVKPGSEPTPMIQAGPRAGFIPPPKPEPDTSSAGAPQSSGKSSSKPFGQLGAKLFKSSSQSKQAKQAAAASQAASSADQQARIASQTPNQPQSTPGPTGSQPNPASAASTGSAPNPANLSGTQSVPPHQQGPQSTPSNAVPNATALPTNQAGVGAGMGNMATQPPNQPTSPMPNQLNARPQPTMQPTSQNTTNQQQLALAQRPAQHVAQQSGQQPGYRPPPTSESSRQVTQLTNPALQPSQQQPSSALQARPPNQARPNQPRQLAGIGAGQNSKPPSQALLPESQSTQNRIAGPNSASYNARPAMAPVGSIRPPNNGSIRTIGQGDSKPGPGGMPSATRSDGRPPMANMANRSMGPNSSNVSNGAPFARPPSNASGAYGRPPTPGSAPSSNAPASSGMNNSGPSPSSMSARPPGSNPFLNGASAGGTSNPNTSLNPAGNSGSLPTQFAPRPGNPSRPPQMNAAGIGSGSYRPTHLAAPGTPSAPPGAGQAARQPSIQPVSSGTSTAAGSAPAQTASSASAYNTPSQSSASSTFGTPPQGNGADLTRPTLAGFNPRGSPGMPSTATPSAVPNSSTGSTGATANMPTVDVKNQTQSQPAAPSQSEASDDKKSRKWFGRS</sequence>
<dbReference type="InterPro" id="IPR006597">
    <property type="entry name" value="Sel1-like"/>
</dbReference>
<feature type="compositionally biased region" description="Polar residues" evidence="2">
    <location>
        <begin position="1515"/>
        <end position="1538"/>
    </location>
</feature>
<gene>
    <name evidence="3" type="primary">CHS4_2</name>
    <name evidence="3" type="ORF">MYAM1_001564</name>
</gene>
<dbReference type="SUPFAM" id="SSF81901">
    <property type="entry name" value="HCP-like"/>
    <property type="match status" value="1"/>
</dbReference>
<feature type="compositionally biased region" description="Polar residues" evidence="2">
    <location>
        <begin position="1042"/>
        <end position="1106"/>
    </location>
</feature>
<feature type="region of interest" description="Disordered" evidence="2">
    <location>
        <begin position="911"/>
        <end position="1572"/>
    </location>
</feature>
<accession>A0AAJ6CIG6</accession>
<organism evidence="3 4">
    <name type="scientific">Malassezia yamatoensis</name>
    <dbReference type="NCBI Taxonomy" id="253288"/>
    <lineage>
        <taxon>Eukaryota</taxon>
        <taxon>Fungi</taxon>
        <taxon>Dikarya</taxon>
        <taxon>Basidiomycota</taxon>
        <taxon>Ustilaginomycotina</taxon>
        <taxon>Malasseziomycetes</taxon>
        <taxon>Malasseziales</taxon>
        <taxon>Malasseziaceae</taxon>
        <taxon>Malassezia</taxon>
    </lineage>
</organism>
<feature type="compositionally biased region" description="Low complexity" evidence="2">
    <location>
        <begin position="1011"/>
        <end position="1041"/>
    </location>
</feature>
<dbReference type="PANTHER" id="PTHR46430:SF1">
    <property type="entry name" value="CHITIN SYNTHASE REGULATOR SKT5-RELATED"/>
    <property type="match status" value="1"/>
</dbReference>
<feature type="compositionally biased region" description="Polar residues" evidence="2">
    <location>
        <begin position="394"/>
        <end position="418"/>
    </location>
</feature>
<dbReference type="PANTHER" id="PTHR46430">
    <property type="entry name" value="PROTEIN SKT5-RELATED"/>
    <property type="match status" value="1"/>
</dbReference>
<keyword evidence="1" id="KW-0677">Repeat</keyword>
<feature type="compositionally biased region" description="Polar residues" evidence="2">
    <location>
        <begin position="1178"/>
        <end position="1189"/>
    </location>
</feature>
<feature type="compositionally biased region" description="Polar residues" evidence="2">
    <location>
        <begin position="984"/>
        <end position="1001"/>
    </location>
</feature>
<feature type="compositionally biased region" description="Low complexity" evidence="2">
    <location>
        <begin position="304"/>
        <end position="319"/>
    </location>
</feature>
<evidence type="ECO:0000256" key="1">
    <source>
        <dbReference type="ARBA" id="ARBA00022737"/>
    </source>
</evidence>
<feature type="compositionally biased region" description="Polar residues" evidence="2">
    <location>
        <begin position="1380"/>
        <end position="1400"/>
    </location>
</feature>
<feature type="compositionally biased region" description="Low complexity" evidence="2">
    <location>
        <begin position="1190"/>
        <end position="1218"/>
    </location>
</feature>
<evidence type="ECO:0000313" key="3">
    <source>
        <dbReference type="EMBL" id="WFC98831.1"/>
    </source>
</evidence>
<proteinExistence type="predicted"/>
<evidence type="ECO:0000256" key="2">
    <source>
        <dbReference type="SAM" id="MobiDB-lite"/>
    </source>
</evidence>
<feature type="compositionally biased region" description="Polar residues" evidence="2">
    <location>
        <begin position="931"/>
        <end position="945"/>
    </location>
</feature>
<evidence type="ECO:0000313" key="4">
    <source>
        <dbReference type="Proteomes" id="UP001219567"/>
    </source>
</evidence>
<dbReference type="Proteomes" id="UP001219567">
    <property type="component" value="Chromosome 2"/>
</dbReference>
<dbReference type="InterPro" id="IPR051726">
    <property type="entry name" value="Chitin_Synth_Reg"/>
</dbReference>
<feature type="compositionally biased region" description="Polar residues" evidence="2">
    <location>
        <begin position="1305"/>
        <end position="1318"/>
    </location>
</feature>
<name>A0AAJ6CIG6_9BASI</name>
<feature type="compositionally biased region" description="Polar residues" evidence="2">
    <location>
        <begin position="63"/>
        <end position="89"/>
    </location>
</feature>
<feature type="compositionally biased region" description="Polar residues" evidence="2">
    <location>
        <begin position="436"/>
        <end position="456"/>
    </location>
</feature>
<feature type="region of interest" description="Disordered" evidence="2">
    <location>
        <begin position="382"/>
        <end position="466"/>
    </location>
</feature>
<feature type="compositionally biased region" description="Polar residues" evidence="2">
    <location>
        <begin position="1476"/>
        <end position="1493"/>
    </location>
</feature>
<dbReference type="InterPro" id="IPR011990">
    <property type="entry name" value="TPR-like_helical_dom_sf"/>
</dbReference>
<dbReference type="EMBL" id="CP119944">
    <property type="protein sequence ID" value="WFC98831.1"/>
    <property type="molecule type" value="Genomic_DNA"/>
</dbReference>
<feature type="region of interest" description="Disordered" evidence="2">
    <location>
        <begin position="1"/>
        <end position="368"/>
    </location>
</feature>
<feature type="compositionally biased region" description="Polar residues" evidence="2">
    <location>
        <begin position="130"/>
        <end position="139"/>
    </location>
</feature>
<keyword evidence="4" id="KW-1185">Reference proteome</keyword>
<feature type="compositionally biased region" description="Polar residues" evidence="2">
    <location>
        <begin position="1238"/>
        <end position="1254"/>
    </location>
</feature>
<reference evidence="3 4" key="1">
    <citation type="submission" date="2023-03" db="EMBL/GenBank/DDBJ databases">
        <title>Mating type loci evolution in Malassezia.</title>
        <authorList>
            <person name="Coelho M.A."/>
        </authorList>
    </citation>
    <scope>NUCLEOTIDE SEQUENCE [LARGE SCALE GENOMIC DNA]</scope>
    <source>
        <strain evidence="3 4">CBS 9725</strain>
    </source>
</reference>
<feature type="compositionally biased region" description="Polar residues" evidence="2">
    <location>
        <begin position="173"/>
        <end position="183"/>
    </location>
</feature>
<feature type="compositionally biased region" description="Polar residues" evidence="2">
    <location>
        <begin position="347"/>
        <end position="368"/>
    </location>
</feature>
<dbReference type="Pfam" id="PF08238">
    <property type="entry name" value="Sel1"/>
    <property type="match status" value="7"/>
</dbReference>